<dbReference type="InterPro" id="IPR011051">
    <property type="entry name" value="RmlC_Cupin_sf"/>
</dbReference>
<evidence type="ECO:0000259" key="1">
    <source>
        <dbReference type="Pfam" id="PF06172"/>
    </source>
</evidence>
<dbReference type="PANTHER" id="PTHR33387">
    <property type="entry name" value="RMLC-LIKE JELLY ROLL FOLD PROTEIN"/>
    <property type="match status" value="1"/>
</dbReference>
<dbReference type="AlphaFoldDB" id="A0A3P1SEJ7"/>
<dbReference type="PANTHER" id="PTHR33387:SF3">
    <property type="entry name" value="DUF985 DOMAIN-CONTAINING PROTEIN"/>
    <property type="match status" value="1"/>
</dbReference>
<proteinExistence type="predicted"/>
<feature type="domain" description="DUF985" evidence="1">
    <location>
        <begin position="8"/>
        <end position="158"/>
    </location>
</feature>
<organism evidence="2 3">
    <name type="scientific">Schaalia canis</name>
    <dbReference type="NCBI Taxonomy" id="100469"/>
    <lineage>
        <taxon>Bacteria</taxon>
        <taxon>Bacillati</taxon>
        <taxon>Actinomycetota</taxon>
        <taxon>Actinomycetes</taxon>
        <taxon>Actinomycetales</taxon>
        <taxon>Actinomycetaceae</taxon>
        <taxon>Schaalia</taxon>
    </lineage>
</organism>
<dbReference type="Gene3D" id="2.60.120.10">
    <property type="entry name" value="Jelly Rolls"/>
    <property type="match status" value="1"/>
</dbReference>
<dbReference type="Pfam" id="PF06172">
    <property type="entry name" value="Cupin_5"/>
    <property type="match status" value="1"/>
</dbReference>
<keyword evidence="3" id="KW-1185">Reference proteome</keyword>
<protein>
    <submittedName>
        <fullName evidence="2">Cupin domain-containing protein</fullName>
    </submittedName>
</protein>
<gene>
    <name evidence="2" type="ORF">EII11_05915</name>
</gene>
<accession>A0A3P1SEJ7</accession>
<dbReference type="SUPFAM" id="SSF51182">
    <property type="entry name" value="RmlC-like cupins"/>
    <property type="match status" value="1"/>
</dbReference>
<sequence>MPSDEAAALVASLDLAPHPEGGWFRRTWTAPARVMTANGERATASGILFLLDDGQEAAWHKVISDELWLWHGPGALEIHLGGDADAPVEDPSPTVVQGNWAGGADSSGTPASTSGEAIPLVQFLVPAGTWQRTFARGGVALATCIVSPEFSFEDWQLAQSGN</sequence>
<dbReference type="CDD" id="cd06121">
    <property type="entry name" value="cupin_YML079wp"/>
    <property type="match status" value="1"/>
</dbReference>
<name>A0A3P1SEJ7_9ACTO</name>
<dbReference type="EMBL" id="RQZF01000004">
    <property type="protein sequence ID" value="RRC95439.1"/>
    <property type="molecule type" value="Genomic_DNA"/>
</dbReference>
<dbReference type="InterPro" id="IPR014710">
    <property type="entry name" value="RmlC-like_jellyroll"/>
</dbReference>
<dbReference type="OrthoDB" id="9798288at2"/>
<dbReference type="InterPro" id="IPR039935">
    <property type="entry name" value="YML079W-like"/>
</dbReference>
<evidence type="ECO:0000313" key="2">
    <source>
        <dbReference type="EMBL" id="RRC95439.1"/>
    </source>
</evidence>
<comment type="caution">
    <text evidence="2">The sequence shown here is derived from an EMBL/GenBank/DDBJ whole genome shotgun (WGS) entry which is preliminary data.</text>
</comment>
<dbReference type="InterPro" id="IPR009327">
    <property type="entry name" value="Cupin_DUF985"/>
</dbReference>
<evidence type="ECO:0000313" key="3">
    <source>
        <dbReference type="Proteomes" id="UP000280444"/>
    </source>
</evidence>
<dbReference type="Proteomes" id="UP000280444">
    <property type="component" value="Unassembled WGS sequence"/>
</dbReference>
<reference evidence="2 3" key="1">
    <citation type="submission" date="2018-11" db="EMBL/GenBank/DDBJ databases">
        <title>Genomes From Bacteria Associated with the Canine Oral Cavity: a Test Case for Automated Genome-Based Taxonomic Assignment.</title>
        <authorList>
            <person name="Coil D.A."/>
            <person name="Jospin G."/>
            <person name="Darling A.E."/>
            <person name="Wallis C."/>
            <person name="Davis I.J."/>
            <person name="Harris S."/>
            <person name="Eisen J.A."/>
            <person name="Holcombe L.J."/>
            <person name="O'Flynn C."/>
        </authorList>
    </citation>
    <scope>NUCLEOTIDE SEQUENCE [LARGE SCALE GENOMIC DNA]</scope>
    <source>
        <strain evidence="2 3">OH770</strain>
    </source>
</reference>